<organism evidence="2 3">
    <name type="scientific">Euplotes crassus</name>
    <dbReference type="NCBI Taxonomy" id="5936"/>
    <lineage>
        <taxon>Eukaryota</taxon>
        <taxon>Sar</taxon>
        <taxon>Alveolata</taxon>
        <taxon>Ciliophora</taxon>
        <taxon>Intramacronucleata</taxon>
        <taxon>Spirotrichea</taxon>
        <taxon>Hypotrichia</taxon>
        <taxon>Euplotida</taxon>
        <taxon>Euplotidae</taxon>
        <taxon>Moneuplotes</taxon>
    </lineage>
</organism>
<feature type="compositionally biased region" description="Basic and acidic residues" evidence="1">
    <location>
        <begin position="585"/>
        <end position="603"/>
    </location>
</feature>
<dbReference type="AlphaFoldDB" id="A0AAD1XTV9"/>
<comment type="caution">
    <text evidence="2">The sequence shown here is derived from an EMBL/GenBank/DDBJ whole genome shotgun (WGS) entry which is preliminary data.</text>
</comment>
<feature type="region of interest" description="Disordered" evidence="1">
    <location>
        <begin position="207"/>
        <end position="237"/>
    </location>
</feature>
<evidence type="ECO:0000313" key="3">
    <source>
        <dbReference type="Proteomes" id="UP001295684"/>
    </source>
</evidence>
<feature type="compositionally biased region" description="Basic and acidic residues" evidence="1">
    <location>
        <begin position="523"/>
        <end position="545"/>
    </location>
</feature>
<sequence length="829" mass="94392">MATTKVSKEIHDLSPFIKQWLFQNDSFDSKSSIKDDKIDFKHQEYQNYLLSKQLEFKKYRLNIFYLNHYALKIQHTIFKLSILKKLKASKCPCCNKPRNPKKKVKRTGHRLDCICLKCSSLLMKNLFNLKSKMEKHPHSNRLNTTSYLNAFNCQKDISTTSGKLKCEEPKHLDVVEAYGHFNNIFKIPQKIVKSAFIYDSALPNTSKSLQNSSNTHNTSTEPFKTKGNGRDRKSMGYKKGVNSVERNISNSFVSPNKSKNFHSNFRSIGYEEQKSFGNRRDSGTYARSNKAVNSISAIINTREMTIKVSQNPGNSTVKKPQNHNKKPKGKKNPISSKFDNIISKKGHLSGYNHSQDYSFPVKSLNPRKLQNSKSSGKLNKKLISQRSNDQWKKSKGGSRVLSKNASVSKKRTKSSNRAKENEFKTVLRPTQMNNISSEMGNHTRKSEKFYLKPLKEEFTYEKDILKPLIAPHNHVILKENYSKTASKIPNRQHGSRQENLSPQSVILKENGLDKITCDIFKSHEGSSSHQSDESSRVNSSEKESMKLSLSQATKYLKKQKKCSKNSKMYMTHEGCRKVIRYNPKSRSEKTDLSQAELEVHTKTSDLPSSQRPIESKEIDLVHDMELFAQESLQKPINNESINDSKVCKNQEVSPNKMASKKTSPKKVLTSSPFELALENGKKPDEEAIKDFASSTNLLSMSNEIFDVLDSSNLVGELRSSLSSQTSQPDYDNMAMEAWEEVDKIKEEKPPKQVKLHNYTTPDSNWADDYNNGFPSKINTNDIDIIVEDFENEIDSDYSMTINSKNHRRILSDSIANAGSEGEVEILGCS</sequence>
<dbReference type="Proteomes" id="UP001295684">
    <property type="component" value="Unassembled WGS sequence"/>
</dbReference>
<evidence type="ECO:0000256" key="1">
    <source>
        <dbReference type="SAM" id="MobiDB-lite"/>
    </source>
</evidence>
<feature type="compositionally biased region" description="Low complexity" evidence="1">
    <location>
        <begin position="368"/>
        <end position="377"/>
    </location>
</feature>
<feature type="compositionally biased region" description="Polar residues" evidence="1">
    <location>
        <begin position="308"/>
        <end position="317"/>
    </location>
</feature>
<feature type="region of interest" description="Disordered" evidence="1">
    <location>
        <begin position="523"/>
        <end position="546"/>
    </location>
</feature>
<feature type="region of interest" description="Disordered" evidence="1">
    <location>
        <begin position="359"/>
        <end position="421"/>
    </location>
</feature>
<gene>
    <name evidence="2" type="ORF">ECRASSUSDP1_LOCUS20667</name>
</gene>
<keyword evidence="3" id="KW-1185">Reference proteome</keyword>
<name>A0AAD1XTV9_EUPCR</name>
<feature type="region of interest" description="Disordered" evidence="1">
    <location>
        <begin position="647"/>
        <end position="669"/>
    </location>
</feature>
<evidence type="ECO:0000313" key="2">
    <source>
        <dbReference type="EMBL" id="CAI2379258.1"/>
    </source>
</evidence>
<feature type="compositionally biased region" description="Polar residues" evidence="1">
    <location>
        <begin position="207"/>
        <end position="222"/>
    </location>
</feature>
<feature type="region of interest" description="Disordered" evidence="1">
    <location>
        <begin position="308"/>
        <end position="337"/>
    </location>
</feature>
<proteinExistence type="predicted"/>
<feature type="compositionally biased region" description="Basic residues" evidence="1">
    <location>
        <begin position="320"/>
        <end position="331"/>
    </location>
</feature>
<protein>
    <submittedName>
        <fullName evidence="2">Uncharacterized protein</fullName>
    </submittedName>
</protein>
<accession>A0AAD1XTV9</accession>
<dbReference type="EMBL" id="CAMPGE010021082">
    <property type="protein sequence ID" value="CAI2379258.1"/>
    <property type="molecule type" value="Genomic_DNA"/>
</dbReference>
<reference evidence="2" key="1">
    <citation type="submission" date="2023-07" db="EMBL/GenBank/DDBJ databases">
        <authorList>
            <consortium name="AG Swart"/>
            <person name="Singh M."/>
            <person name="Singh A."/>
            <person name="Seah K."/>
            <person name="Emmerich C."/>
        </authorList>
    </citation>
    <scope>NUCLEOTIDE SEQUENCE</scope>
    <source>
        <strain evidence="2">DP1</strain>
    </source>
</reference>
<feature type="region of interest" description="Disordered" evidence="1">
    <location>
        <begin position="582"/>
        <end position="610"/>
    </location>
</feature>